<evidence type="ECO:0000256" key="1">
    <source>
        <dbReference type="ARBA" id="ARBA00010894"/>
    </source>
</evidence>
<keyword evidence="2" id="KW-0812">Transmembrane</keyword>
<keyword evidence="2" id="KW-1133">Transmembrane helix</keyword>
<dbReference type="GO" id="GO:0016020">
    <property type="term" value="C:membrane"/>
    <property type="evidence" value="ECO:0007669"/>
    <property type="project" value="InterPro"/>
</dbReference>
<gene>
    <name evidence="3" type="ORF">CYJ41_06125</name>
</gene>
<organism evidence="3 4">
    <name type="scientific">Campylobacter ureolyticus</name>
    <dbReference type="NCBI Taxonomy" id="827"/>
    <lineage>
        <taxon>Bacteria</taxon>
        <taxon>Pseudomonadati</taxon>
        <taxon>Campylobacterota</taxon>
        <taxon>Epsilonproteobacteria</taxon>
        <taxon>Campylobacterales</taxon>
        <taxon>Campylobacteraceae</taxon>
        <taxon>Campylobacter</taxon>
    </lineage>
</organism>
<name>A0A2I1N9H5_9BACT</name>
<proteinExistence type="inferred from homology"/>
<dbReference type="EMBL" id="PKHU01000005">
    <property type="protein sequence ID" value="PKZ29005.1"/>
    <property type="molecule type" value="Genomic_DNA"/>
</dbReference>
<reference evidence="3 4" key="1">
    <citation type="submission" date="2017-12" db="EMBL/GenBank/DDBJ databases">
        <title>Phylogenetic diversity of female urinary microbiome.</title>
        <authorList>
            <person name="Thomas-White K."/>
            <person name="Wolfe A.J."/>
        </authorList>
    </citation>
    <scope>NUCLEOTIDE SEQUENCE [LARGE SCALE GENOMIC DNA]</scope>
    <source>
        <strain evidence="3 4">UMB0112</strain>
    </source>
</reference>
<dbReference type="RefSeq" id="WP_101637405.1">
    <property type="nucleotide sequence ID" value="NZ_PKHU01000005.1"/>
</dbReference>
<keyword evidence="2" id="KW-0472">Membrane</keyword>
<dbReference type="Pfam" id="PF02325">
    <property type="entry name" value="CCB3_YggT"/>
    <property type="match status" value="1"/>
</dbReference>
<dbReference type="PANTHER" id="PTHR33219">
    <property type="entry name" value="YLMG HOMOLOG PROTEIN 2, CHLOROPLASTIC"/>
    <property type="match status" value="1"/>
</dbReference>
<dbReference type="InterPro" id="IPR003425">
    <property type="entry name" value="CCB3/YggT"/>
</dbReference>
<dbReference type="Proteomes" id="UP000234639">
    <property type="component" value="Unassembled WGS sequence"/>
</dbReference>
<accession>A0A2I1N9H5</accession>
<comment type="caution">
    <text evidence="3">The sequence shown here is derived from an EMBL/GenBank/DDBJ whole genome shotgun (WGS) entry which is preliminary data.</text>
</comment>
<dbReference type="PANTHER" id="PTHR33219:SF14">
    <property type="entry name" value="PROTEIN COFACTOR ASSEMBLY OF COMPLEX C SUBUNIT B CCB3, CHLOROPLASTIC-RELATED"/>
    <property type="match status" value="1"/>
</dbReference>
<evidence type="ECO:0000313" key="3">
    <source>
        <dbReference type="EMBL" id="PKZ29005.1"/>
    </source>
</evidence>
<feature type="transmembrane region" description="Helical" evidence="2">
    <location>
        <begin position="7"/>
        <end position="34"/>
    </location>
</feature>
<evidence type="ECO:0000256" key="2">
    <source>
        <dbReference type="SAM" id="Phobius"/>
    </source>
</evidence>
<feature type="transmembrane region" description="Helical" evidence="2">
    <location>
        <begin position="71"/>
        <end position="88"/>
    </location>
</feature>
<sequence length="98" mass="11254">MLILKTFLLALVNILHILIFAYTLVIIVAAVISFTNPDPYNKLVQVVFRLTEPVYGYIRKIIPTSFGGLDFAPMIVLLVLTFIDKFFIRLVEIYAYKI</sequence>
<comment type="similarity">
    <text evidence="1">Belongs to the YggT family.</text>
</comment>
<evidence type="ECO:0000313" key="4">
    <source>
        <dbReference type="Proteomes" id="UP000234639"/>
    </source>
</evidence>
<protein>
    <submittedName>
        <fullName evidence="3">YggT family protein</fullName>
    </submittedName>
</protein>
<dbReference type="AlphaFoldDB" id="A0A2I1N9H5"/>